<evidence type="ECO:0000313" key="1">
    <source>
        <dbReference type="EMBL" id="JAD53971.1"/>
    </source>
</evidence>
<reference evidence="1" key="1">
    <citation type="submission" date="2014-09" db="EMBL/GenBank/DDBJ databases">
        <authorList>
            <person name="Magalhaes I.L.F."/>
            <person name="Oliveira U."/>
            <person name="Santos F.R."/>
            <person name="Vidigal T.H.D.A."/>
            <person name="Brescovit A.D."/>
            <person name="Santos A.J."/>
        </authorList>
    </citation>
    <scope>NUCLEOTIDE SEQUENCE</scope>
    <source>
        <tissue evidence="1">Shoot tissue taken approximately 20 cm above the soil surface</tissue>
    </source>
</reference>
<protein>
    <submittedName>
        <fullName evidence="1">Uncharacterized protein</fullName>
    </submittedName>
</protein>
<sequence length="39" mass="4502">MHRAALCFKHPQGYNWGAFQGDSFEFNSPLLKVPNFTMN</sequence>
<name>A0A0A9AS60_ARUDO</name>
<dbReference type="AlphaFoldDB" id="A0A0A9AS60"/>
<accession>A0A0A9AS60</accession>
<reference evidence="1" key="2">
    <citation type="journal article" date="2015" name="Data Brief">
        <title>Shoot transcriptome of the giant reed, Arundo donax.</title>
        <authorList>
            <person name="Barrero R.A."/>
            <person name="Guerrero F.D."/>
            <person name="Moolhuijzen P."/>
            <person name="Goolsby J.A."/>
            <person name="Tidwell J."/>
            <person name="Bellgard S.E."/>
            <person name="Bellgard M.I."/>
        </authorList>
    </citation>
    <scope>NUCLEOTIDE SEQUENCE</scope>
    <source>
        <tissue evidence="1">Shoot tissue taken approximately 20 cm above the soil surface</tissue>
    </source>
</reference>
<organism evidence="1">
    <name type="scientific">Arundo donax</name>
    <name type="common">Giant reed</name>
    <name type="synonym">Donax arundinaceus</name>
    <dbReference type="NCBI Taxonomy" id="35708"/>
    <lineage>
        <taxon>Eukaryota</taxon>
        <taxon>Viridiplantae</taxon>
        <taxon>Streptophyta</taxon>
        <taxon>Embryophyta</taxon>
        <taxon>Tracheophyta</taxon>
        <taxon>Spermatophyta</taxon>
        <taxon>Magnoliopsida</taxon>
        <taxon>Liliopsida</taxon>
        <taxon>Poales</taxon>
        <taxon>Poaceae</taxon>
        <taxon>PACMAD clade</taxon>
        <taxon>Arundinoideae</taxon>
        <taxon>Arundineae</taxon>
        <taxon>Arundo</taxon>
    </lineage>
</organism>
<proteinExistence type="predicted"/>
<dbReference type="EMBL" id="GBRH01243924">
    <property type="protein sequence ID" value="JAD53971.1"/>
    <property type="molecule type" value="Transcribed_RNA"/>
</dbReference>